<sequence>MKLYICVDDTDDLTKSTSTGKISDLIARRLEELGGVLEKGITRHQLLLHEDIEYTSHNSSMCMVMDMENIEMEKIKTAAEEILKANMAETSDPGLCFCRLDQLKEPDRLIAYGKRAQKEVIQKQEAYDLADQIGGTILEEYGGTGIGVIGALAGVGLRLSGCDGTFRGGKGSKYAGQTYSAAQWKTMMGIEQVLDFQGRELADTETVSVDKQLKLAMLDHKKTLIAELWDGAYIACTKKDLYQGDKRISTWTTSCENFQADNDAEECYSESENACYNCLYRRWTANGFICVK</sequence>
<comment type="caution">
    <text evidence="1">The sequence shown here is derived from an EMBL/GenBank/DDBJ whole genome shotgun (WGS) entry which is preliminary data.</text>
</comment>
<dbReference type="EMBL" id="JANFXK010000002">
    <property type="protein sequence ID" value="MCQ4635650.1"/>
    <property type="molecule type" value="Genomic_DNA"/>
</dbReference>
<dbReference type="Proteomes" id="UP001524502">
    <property type="component" value="Unassembled WGS sequence"/>
</dbReference>
<evidence type="ECO:0000313" key="2">
    <source>
        <dbReference type="Proteomes" id="UP001524502"/>
    </source>
</evidence>
<gene>
    <name evidence="1" type="ORF">NE619_02825</name>
</gene>
<dbReference type="RefSeq" id="WP_256130841.1">
    <property type="nucleotide sequence ID" value="NZ_JANFXK010000002.1"/>
</dbReference>
<proteinExistence type="predicted"/>
<protein>
    <recommendedName>
        <fullName evidence="3">tRNA(Ile2) 2-agmatinylcytidine synthetase</fullName>
    </recommendedName>
</protein>
<name>A0ABT1RKE0_9FIRM</name>
<keyword evidence="2" id="KW-1185">Reference proteome</keyword>
<dbReference type="PANTHER" id="PTHR40705">
    <property type="entry name" value="TRNA(ILE2) 2-AGMATINYLCYTIDINE SYNTHETASE TIAS"/>
    <property type="match status" value="1"/>
</dbReference>
<accession>A0ABT1RKE0</accession>
<evidence type="ECO:0000313" key="1">
    <source>
        <dbReference type="EMBL" id="MCQ4635650.1"/>
    </source>
</evidence>
<dbReference type="Gene3D" id="3.30.70.2200">
    <property type="match status" value="1"/>
</dbReference>
<organism evidence="1 2">
    <name type="scientific">Anaerovorax odorimutans</name>
    <dbReference type="NCBI Taxonomy" id="109327"/>
    <lineage>
        <taxon>Bacteria</taxon>
        <taxon>Bacillati</taxon>
        <taxon>Bacillota</taxon>
        <taxon>Clostridia</taxon>
        <taxon>Peptostreptococcales</taxon>
        <taxon>Anaerovoracaceae</taxon>
        <taxon>Anaerovorax</taxon>
    </lineage>
</organism>
<dbReference type="PANTHER" id="PTHR40705:SF2">
    <property type="entry name" value="DUF1743 DOMAIN-CONTAINING PROTEIN"/>
    <property type="match status" value="1"/>
</dbReference>
<evidence type="ECO:0008006" key="3">
    <source>
        <dbReference type="Google" id="ProtNLM"/>
    </source>
</evidence>
<reference evidence="1 2" key="1">
    <citation type="submission" date="2022-06" db="EMBL/GenBank/DDBJ databases">
        <title>Isolation of gut microbiota from human fecal samples.</title>
        <authorList>
            <person name="Pamer E.G."/>
            <person name="Barat B."/>
            <person name="Waligurski E."/>
            <person name="Medina S."/>
            <person name="Paddock L."/>
            <person name="Mostad J."/>
        </authorList>
    </citation>
    <scope>NUCLEOTIDE SEQUENCE [LARGE SCALE GENOMIC DNA]</scope>
    <source>
        <strain evidence="1 2">SL.3.17</strain>
    </source>
</reference>